<proteinExistence type="predicted"/>
<dbReference type="RefSeq" id="WP_130344563.1">
    <property type="nucleotide sequence ID" value="NZ_SGWQ01000004.1"/>
</dbReference>
<dbReference type="Proteomes" id="UP000294257">
    <property type="component" value="Unassembled WGS sequence"/>
</dbReference>
<dbReference type="EMBL" id="SGWQ01000004">
    <property type="protein sequence ID" value="RZS38962.1"/>
    <property type="molecule type" value="Genomic_DNA"/>
</dbReference>
<reference evidence="1 2" key="1">
    <citation type="submission" date="2019-02" db="EMBL/GenBank/DDBJ databases">
        <title>Genomic Encyclopedia of Type Strains, Phase IV (KMG-IV): sequencing the most valuable type-strain genomes for metagenomic binning, comparative biology and taxonomic classification.</title>
        <authorList>
            <person name="Goeker M."/>
        </authorList>
    </citation>
    <scope>NUCLEOTIDE SEQUENCE [LARGE SCALE GENOMIC DNA]</scope>
    <source>
        <strain evidence="1 2">DSM 101727</strain>
    </source>
</reference>
<evidence type="ECO:0000313" key="1">
    <source>
        <dbReference type="EMBL" id="RZS38962.1"/>
    </source>
</evidence>
<sequence>MKNKVLAGLSAVSAILALCDRIQLSTMDSWLESIAQGERCEYRVERPAEVRAEPSGRAKVYGHHNRGVIVTGPCRERFDDGVLFTAVNSGCPCSGYGWVRSDQLAR</sequence>
<keyword evidence="2" id="KW-1185">Reference proteome</keyword>
<comment type="caution">
    <text evidence="1">The sequence shown here is derived from an EMBL/GenBank/DDBJ whole genome shotgun (WGS) entry which is preliminary data.</text>
</comment>
<protein>
    <submittedName>
        <fullName evidence="1">Uncharacterized protein</fullName>
    </submittedName>
</protein>
<accession>A0A4Q7KU25</accession>
<gene>
    <name evidence="1" type="ORF">EV193_104173</name>
</gene>
<dbReference type="AlphaFoldDB" id="A0A4Q7KU25"/>
<evidence type="ECO:0000313" key="2">
    <source>
        <dbReference type="Proteomes" id="UP000294257"/>
    </source>
</evidence>
<organism evidence="1 2">
    <name type="scientific">Herbihabitans rhizosphaerae</name>
    <dbReference type="NCBI Taxonomy" id="1872711"/>
    <lineage>
        <taxon>Bacteria</taxon>
        <taxon>Bacillati</taxon>
        <taxon>Actinomycetota</taxon>
        <taxon>Actinomycetes</taxon>
        <taxon>Pseudonocardiales</taxon>
        <taxon>Pseudonocardiaceae</taxon>
        <taxon>Herbihabitans</taxon>
    </lineage>
</organism>
<name>A0A4Q7KU25_9PSEU</name>